<organism evidence="3 4">
    <name type="scientific">Coemansia spiralis</name>
    <dbReference type="NCBI Taxonomy" id="417178"/>
    <lineage>
        <taxon>Eukaryota</taxon>
        <taxon>Fungi</taxon>
        <taxon>Fungi incertae sedis</taxon>
        <taxon>Zoopagomycota</taxon>
        <taxon>Kickxellomycotina</taxon>
        <taxon>Kickxellomycetes</taxon>
        <taxon>Kickxellales</taxon>
        <taxon>Kickxellaceae</taxon>
        <taxon>Coemansia</taxon>
    </lineage>
</organism>
<comment type="caution">
    <text evidence="3">The sequence shown here is derived from an EMBL/GenBank/DDBJ whole genome shotgun (WGS) entry which is preliminary data.</text>
</comment>
<dbReference type="InterPro" id="IPR016024">
    <property type="entry name" value="ARM-type_fold"/>
</dbReference>
<dbReference type="PANTHER" id="PTHR13322">
    <property type="entry name" value="C1ORF73 PROTEIN"/>
    <property type="match status" value="1"/>
</dbReference>
<evidence type="ECO:0000259" key="2">
    <source>
        <dbReference type="Pfam" id="PF24436"/>
    </source>
</evidence>
<dbReference type="GO" id="GO:0032039">
    <property type="term" value="C:integrator complex"/>
    <property type="evidence" value="ECO:0007669"/>
    <property type="project" value="InterPro"/>
</dbReference>
<dbReference type="OrthoDB" id="275783at2759"/>
<protein>
    <recommendedName>
        <fullName evidence="2">Integrator complex subunit 7 N-terminal domain-containing protein</fullName>
    </recommendedName>
</protein>
<evidence type="ECO:0000313" key="3">
    <source>
        <dbReference type="EMBL" id="KAJ2675268.1"/>
    </source>
</evidence>
<dbReference type="PANTHER" id="PTHR13322:SF2">
    <property type="entry name" value="INTEGRATOR COMPLEX SUBUNIT 7"/>
    <property type="match status" value="1"/>
</dbReference>
<dbReference type="EMBL" id="JANBTW010000049">
    <property type="protein sequence ID" value="KAJ2675268.1"/>
    <property type="molecule type" value="Genomic_DNA"/>
</dbReference>
<name>A0A9W8G7D4_9FUNG</name>
<dbReference type="Proteomes" id="UP001151518">
    <property type="component" value="Unassembled WGS sequence"/>
</dbReference>
<dbReference type="InterPro" id="IPR056516">
    <property type="entry name" value="INTS7_N"/>
</dbReference>
<dbReference type="SUPFAM" id="SSF48371">
    <property type="entry name" value="ARM repeat"/>
    <property type="match status" value="1"/>
</dbReference>
<sequence>MSILAQHADPAHSSDWAFKQLFKLESECRSQTPALQVQAIGQFSKLLDQFPFPTLVSSAFLKLGDLFRSSPNSLRYHIAQVFESSQHHLTQITHAEELLKRIIAVLYSNDPIARVLALRLIGNASVVFAKYPEAQHGVLLRYTSGHPLEIGAAVQATELMLKYSPELLDIVWETVISKANDASVLDSVRAQLIRSLRHAASNLQLSVRLYGHCRSWLCNPESTTVVKAAALGTWGSIIQPHNELKIEDAVTIAGFVSHSVMTICRVSLALLAKWRHNNQKIENFGHTEISTIKEYLCAYINDQLSNQIGAIDFRCVRLAVITLARMEATVGYTDTPRCWQFADALAEWSLNMLWDTVSEETSALDYAHRNISDVNPDDTKCREYLPLVSQKKIQQLKQRISYKPHSGQASMSQLYCALVQSTMITINVATVLKDQTFKRAASDISANVWRAFAQIHSLPCRANHTKRFLETSWRWCKSMGTEKAIANSFQEMLSTRNEYISQAIMIILSSEKALANQLAANCLPSIERFVDVLGSSKKILSSESQLAWQSITAVLTHQIHLLDCAQTSNPSDSGISIAAEAVIRWSLFMHFQTEGSRLRSTTIYSNSGPPAYLCQRIMTLLACCGDWSALSHFCGALLMVLSSNNLREWIHTISMFAKAENMLGDQNEYINLIDHSLRSLRILDSRANVRHVYQHSIIELRKEFVNILSSWQLFRPMQPIHPSSIHAVKSLIQQTLSLANQTNYVCSAFVCIDRITEVWLDDMQATLSNIIRAITACDHGINMPYARILAISDAVQSVLSGKGIPPLRIGSSFFSRPTNPDISIGTRPDLEADGAAVVVYSGSQFHFTVEGFVRFPAHNLSIAPQRVRVSVWLSQQSLNSVSTYDLQLQSEYSKIAWGDEYTAQAYDTIGVYSKEDSPWNALWNKATVFEANIDAAYFACSCAITMPSLHLIFGQGDSNMTAYIHVFCALVDLSDHTWYIGPHKSYPLTISTTARS</sequence>
<reference evidence="3" key="1">
    <citation type="submission" date="2022-07" db="EMBL/GenBank/DDBJ databases">
        <title>Phylogenomic reconstructions and comparative analyses of Kickxellomycotina fungi.</title>
        <authorList>
            <person name="Reynolds N.K."/>
            <person name="Stajich J.E."/>
            <person name="Barry K."/>
            <person name="Grigoriev I.V."/>
            <person name="Crous P."/>
            <person name="Smith M.E."/>
        </authorList>
    </citation>
    <scope>NUCLEOTIDE SEQUENCE</scope>
    <source>
        <strain evidence="3">NRRL 3115</strain>
    </source>
</reference>
<comment type="similarity">
    <text evidence="1">Belongs to the Integrator subunit 7 family.</text>
</comment>
<dbReference type="InterPro" id="IPR033060">
    <property type="entry name" value="INTS7"/>
</dbReference>
<dbReference type="AlphaFoldDB" id="A0A9W8G7D4"/>
<accession>A0A9W8G7D4</accession>
<dbReference type="GO" id="GO:0034472">
    <property type="term" value="P:snRNA 3'-end processing"/>
    <property type="evidence" value="ECO:0007669"/>
    <property type="project" value="TreeGrafter"/>
</dbReference>
<evidence type="ECO:0000313" key="4">
    <source>
        <dbReference type="Proteomes" id="UP001151518"/>
    </source>
</evidence>
<evidence type="ECO:0000256" key="1">
    <source>
        <dbReference type="ARBA" id="ARBA00008565"/>
    </source>
</evidence>
<feature type="domain" description="Integrator complex subunit 7 N-terminal" evidence="2">
    <location>
        <begin position="21"/>
        <end position="226"/>
    </location>
</feature>
<dbReference type="Pfam" id="PF24436">
    <property type="entry name" value="INTS7_N"/>
    <property type="match status" value="1"/>
</dbReference>
<proteinExistence type="inferred from homology"/>
<gene>
    <name evidence="3" type="ORF">GGI25_004006</name>
</gene>